<protein>
    <submittedName>
        <fullName evidence="2">Uncharacterized protein</fullName>
    </submittedName>
</protein>
<gene>
    <name evidence="2" type="ORF">SLS60_009200</name>
</gene>
<organism evidence="2 3">
    <name type="scientific">Paraconiothyrium brasiliense</name>
    <dbReference type="NCBI Taxonomy" id="300254"/>
    <lineage>
        <taxon>Eukaryota</taxon>
        <taxon>Fungi</taxon>
        <taxon>Dikarya</taxon>
        <taxon>Ascomycota</taxon>
        <taxon>Pezizomycotina</taxon>
        <taxon>Dothideomycetes</taxon>
        <taxon>Pleosporomycetidae</taxon>
        <taxon>Pleosporales</taxon>
        <taxon>Massarineae</taxon>
        <taxon>Didymosphaeriaceae</taxon>
        <taxon>Paraconiothyrium</taxon>
    </lineage>
</organism>
<dbReference type="Proteomes" id="UP001521785">
    <property type="component" value="Unassembled WGS sequence"/>
</dbReference>
<evidence type="ECO:0000313" key="3">
    <source>
        <dbReference type="Proteomes" id="UP001521785"/>
    </source>
</evidence>
<feature type="region of interest" description="Disordered" evidence="1">
    <location>
        <begin position="58"/>
        <end position="101"/>
    </location>
</feature>
<sequence length="153" mass="17321">MTSQNFTTLDEIWDSDLRQLMETYQRRFPHLTVQQVYDGITLLSRHDDEVLEILRKANRVEGPSEDPGKELGIQGEQMQGVQEKGATPSSETTTQQEVEGGDVRTVLLERLNGIKQSVEKFGDEVKEMGERLRGLAESFQAVVKELDDLSNLL</sequence>
<proteinExistence type="predicted"/>
<name>A0ABR3QWM5_9PLEO</name>
<reference evidence="2 3" key="1">
    <citation type="submission" date="2024-02" db="EMBL/GenBank/DDBJ databases">
        <title>De novo assembly and annotation of 12 fungi associated with fruit tree decline syndrome in Ontario, Canada.</title>
        <authorList>
            <person name="Sulman M."/>
            <person name="Ellouze W."/>
            <person name="Ilyukhin E."/>
        </authorList>
    </citation>
    <scope>NUCLEOTIDE SEQUENCE [LARGE SCALE GENOMIC DNA]</scope>
    <source>
        <strain evidence="2 3">M42-189</strain>
    </source>
</reference>
<keyword evidence="3" id="KW-1185">Reference proteome</keyword>
<evidence type="ECO:0000313" key="2">
    <source>
        <dbReference type="EMBL" id="KAL1596552.1"/>
    </source>
</evidence>
<accession>A0ABR3QWM5</accession>
<feature type="compositionally biased region" description="Polar residues" evidence="1">
    <location>
        <begin position="87"/>
        <end position="97"/>
    </location>
</feature>
<evidence type="ECO:0000256" key="1">
    <source>
        <dbReference type="SAM" id="MobiDB-lite"/>
    </source>
</evidence>
<comment type="caution">
    <text evidence="2">The sequence shown here is derived from an EMBL/GenBank/DDBJ whole genome shotgun (WGS) entry which is preliminary data.</text>
</comment>
<dbReference type="EMBL" id="JAKJXO020000014">
    <property type="protein sequence ID" value="KAL1596552.1"/>
    <property type="molecule type" value="Genomic_DNA"/>
</dbReference>